<organism evidence="1">
    <name type="scientific">Arundo donax</name>
    <name type="common">Giant reed</name>
    <name type="synonym">Donax arundinaceus</name>
    <dbReference type="NCBI Taxonomy" id="35708"/>
    <lineage>
        <taxon>Eukaryota</taxon>
        <taxon>Viridiplantae</taxon>
        <taxon>Streptophyta</taxon>
        <taxon>Embryophyta</taxon>
        <taxon>Tracheophyta</taxon>
        <taxon>Spermatophyta</taxon>
        <taxon>Magnoliopsida</taxon>
        <taxon>Liliopsida</taxon>
        <taxon>Poales</taxon>
        <taxon>Poaceae</taxon>
        <taxon>PACMAD clade</taxon>
        <taxon>Arundinoideae</taxon>
        <taxon>Arundineae</taxon>
        <taxon>Arundo</taxon>
    </lineage>
</organism>
<proteinExistence type="predicted"/>
<name>A0A0A9HRN2_ARUDO</name>
<dbReference type="EMBL" id="GBRH01158096">
    <property type="protein sequence ID" value="JAE39800.1"/>
    <property type="molecule type" value="Transcribed_RNA"/>
</dbReference>
<sequence length="18" mass="1835">MSMTSLSSEVLPIIGRGG</sequence>
<reference evidence="1" key="2">
    <citation type="journal article" date="2015" name="Data Brief">
        <title>Shoot transcriptome of the giant reed, Arundo donax.</title>
        <authorList>
            <person name="Barrero R.A."/>
            <person name="Guerrero F.D."/>
            <person name="Moolhuijzen P."/>
            <person name="Goolsby J.A."/>
            <person name="Tidwell J."/>
            <person name="Bellgard S.E."/>
            <person name="Bellgard M.I."/>
        </authorList>
    </citation>
    <scope>NUCLEOTIDE SEQUENCE</scope>
    <source>
        <tissue evidence="1">Shoot tissue taken approximately 20 cm above the soil surface</tissue>
    </source>
</reference>
<evidence type="ECO:0000313" key="1">
    <source>
        <dbReference type="EMBL" id="JAE39800.1"/>
    </source>
</evidence>
<protein>
    <submittedName>
        <fullName evidence="1">Uncharacterized protein</fullName>
    </submittedName>
</protein>
<accession>A0A0A9HRN2</accession>
<dbReference type="AlphaFoldDB" id="A0A0A9HRN2"/>
<reference evidence="1" key="1">
    <citation type="submission" date="2014-09" db="EMBL/GenBank/DDBJ databases">
        <authorList>
            <person name="Magalhaes I.L.F."/>
            <person name="Oliveira U."/>
            <person name="Santos F.R."/>
            <person name="Vidigal T.H.D.A."/>
            <person name="Brescovit A.D."/>
            <person name="Santos A.J."/>
        </authorList>
    </citation>
    <scope>NUCLEOTIDE SEQUENCE</scope>
    <source>
        <tissue evidence="1">Shoot tissue taken approximately 20 cm above the soil surface</tissue>
    </source>
</reference>